<organism evidence="2 3">
    <name type="scientific">Sanghuangporus baumii</name>
    <name type="common">Phellinus baumii</name>
    <dbReference type="NCBI Taxonomy" id="108892"/>
    <lineage>
        <taxon>Eukaryota</taxon>
        <taxon>Fungi</taxon>
        <taxon>Dikarya</taxon>
        <taxon>Basidiomycota</taxon>
        <taxon>Agaricomycotina</taxon>
        <taxon>Agaricomycetes</taxon>
        <taxon>Hymenochaetales</taxon>
        <taxon>Hymenochaetaceae</taxon>
        <taxon>Sanghuangporus</taxon>
    </lineage>
</organism>
<feature type="compositionally biased region" description="Pro residues" evidence="1">
    <location>
        <begin position="166"/>
        <end position="175"/>
    </location>
</feature>
<feature type="region of interest" description="Disordered" evidence="1">
    <location>
        <begin position="242"/>
        <end position="265"/>
    </location>
</feature>
<gene>
    <name evidence="2" type="ORF">A7U60_g557</name>
</gene>
<proteinExistence type="predicted"/>
<dbReference type="Proteomes" id="UP000757232">
    <property type="component" value="Unassembled WGS sequence"/>
</dbReference>
<feature type="region of interest" description="Disordered" evidence="1">
    <location>
        <begin position="144"/>
        <end position="190"/>
    </location>
</feature>
<feature type="compositionally biased region" description="Polar residues" evidence="1">
    <location>
        <begin position="39"/>
        <end position="53"/>
    </location>
</feature>
<evidence type="ECO:0000313" key="2">
    <source>
        <dbReference type="EMBL" id="OCB92102.1"/>
    </source>
</evidence>
<sequence length="404" mass="45054">MSSPDPVDMLASRKAYNECTETIATFRKGKFVEDGLKRASTSSLEQDNDSTSPDRPLKRSRDEEGDISSPRRMSSSPSKSTKPENDDAPSPSKRQKSEAVIETPKSTPETVQYQKKNVRFHARVVDNSLWAGLDWYKRKEEIRKLSSHHTPPPSPTQARMTQSPSSPLPTGPPPLNGSSPPKERRIMQTYREISCDRAKQFLAKDSWLNGNKFVVIDRRNDDEPDSEDETLISYLADSEIWPEKKDSNSNDDDDDDVSVPRSSPSPSFRILAMDVSAAEANQLQVELAAKRRNYADAELPSIFVRPNLSLLGTFSGKPMIRPIVESSKPSFPKPSFSLKEVSDHVAFLESALNRLPAHDTRKAFEALEAVTQFYSHSTFIEGLKQGVQVHQKATSQKSDTGSAS</sequence>
<feature type="compositionally biased region" description="Polar residues" evidence="1">
    <location>
        <begin position="104"/>
        <end position="115"/>
    </location>
</feature>
<evidence type="ECO:0000256" key="1">
    <source>
        <dbReference type="SAM" id="MobiDB-lite"/>
    </source>
</evidence>
<feature type="region of interest" description="Disordered" evidence="1">
    <location>
        <begin position="23"/>
        <end position="118"/>
    </location>
</feature>
<accession>A0A9Q5NA34</accession>
<evidence type="ECO:0000313" key="3">
    <source>
        <dbReference type="Proteomes" id="UP000757232"/>
    </source>
</evidence>
<name>A0A9Q5NA34_SANBA</name>
<keyword evidence="3" id="KW-1185">Reference proteome</keyword>
<protein>
    <submittedName>
        <fullName evidence="2">Uncharacterized protein</fullName>
    </submittedName>
</protein>
<dbReference type="EMBL" id="LNZH02000032">
    <property type="protein sequence ID" value="OCB92102.1"/>
    <property type="molecule type" value="Genomic_DNA"/>
</dbReference>
<feature type="compositionally biased region" description="Low complexity" evidence="1">
    <location>
        <begin position="68"/>
        <end position="80"/>
    </location>
</feature>
<comment type="caution">
    <text evidence="2">The sequence shown here is derived from an EMBL/GenBank/DDBJ whole genome shotgun (WGS) entry which is preliminary data.</text>
</comment>
<dbReference type="AlphaFoldDB" id="A0A9Q5NA34"/>
<reference evidence="2" key="1">
    <citation type="submission" date="2016-06" db="EMBL/GenBank/DDBJ databases">
        <title>Draft Genome sequence of the fungus Inonotus baumii.</title>
        <authorList>
            <person name="Zhu H."/>
            <person name="Lin W."/>
        </authorList>
    </citation>
    <scope>NUCLEOTIDE SEQUENCE</scope>
    <source>
        <strain evidence="2">821</strain>
    </source>
</reference>